<dbReference type="InParanoid" id="A0A2P6NLW7"/>
<keyword evidence="1" id="KW-1133">Transmembrane helix</keyword>
<dbReference type="Proteomes" id="UP000241769">
    <property type="component" value="Unassembled WGS sequence"/>
</dbReference>
<feature type="chain" id="PRO_5015125973" evidence="2">
    <location>
        <begin position="18"/>
        <end position="583"/>
    </location>
</feature>
<keyword evidence="4" id="KW-1185">Reference proteome</keyword>
<dbReference type="AlphaFoldDB" id="A0A2P6NLW7"/>
<evidence type="ECO:0000256" key="1">
    <source>
        <dbReference type="SAM" id="Phobius"/>
    </source>
</evidence>
<feature type="signal peptide" evidence="2">
    <location>
        <begin position="1"/>
        <end position="17"/>
    </location>
</feature>
<accession>A0A2P6NLW7</accession>
<feature type="transmembrane region" description="Helical" evidence="1">
    <location>
        <begin position="544"/>
        <end position="567"/>
    </location>
</feature>
<organism evidence="3 4">
    <name type="scientific">Planoprotostelium fungivorum</name>
    <dbReference type="NCBI Taxonomy" id="1890364"/>
    <lineage>
        <taxon>Eukaryota</taxon>
        <taxon>Amoebozoa</taxon>
        <taxon>Evosea</taxon>
        <taxon>Variosea</taxon>
        <taxon>Cavosteliida</taxon>
        <taxon>Cavosteliaceae</taxon>
        <taxon>Planoprotostelium</taxon>
    </lineage>
</organism>
<name>A0A2P6NLW7_9EUKA</name>
<keyword evidence="2" id="KW-0732">Signal</keyword>
<sequence>MRGIILILLCFIIFVHSAENIVQVYVDSLQGVNNGTCENVTQPCKTLSYSVNDRDPPKPTIYAAYIQGDIRALQPRPWTKLNFTSTRFLNMMGTTSFTSLTCYDCHFQPKFDMTLKSSQLINCTIRIDNAKLTLSSQTVFRDGFLSNGSFIEVGQNGLLSLSGPLFIDNIANSSAIITTIDESAKIDISAANFTQNTAALGIIYSNSNDNGLVWTNLMMHKNRVTLHAPIYRSIGVLSVTNSQFSENVGVTGGVIMMEDVTGLSLGSVYFRENSADQGGVIYTMPNRNESAAMNGYTSVLCKDIVRFERNKARQGGVIYNAFETHWSLWLDTPMTKEGPYFVNNTATEGGTFYTTDIIKTINLPLIVYNSHAERGGGAYITATGGITNTTFISSSATLGGAIYRIQNLTSPIVSMIWAVYSSAREGGAIYTEDNNWSFGWNYTKISNTRSGSEISGSGYTQCFAAYPLGGCEMCPLSLCIDNLHVGIPSRCIVSNSSSCGEKETCVFINRGEPACTCEATATSCYDWQSTTMPDDRSFLMQNQITVPMIVLGLVIGTGTMVFITLALKLLQRWREQSDYAYRQ</sequence>
<comment type="caution">
    <text evidence="3">The sequence shown here is derived from an EMBL/GenBank/DDBJ whole genome shotgun (WGS) entry which is preliminary data.</text>
</comment>
<gene>
    <name evidence="3" type="ORF">PROFUN_07562</name>
</gene>
<dbReference type="EMBL" id="MDYQ01000054">
    <property type="protein sequence ID" value="PRP84908.1"/>
    <property type="molecule type" value="Genomic_DNA"/>
</dbReference>
<reference evidence="3 4" key="1">
    <citation type="journal article" date="2018" name="Genome Biol. Evol.">
        <title>Multiple Roots of Fruiting Body Formation in Amoebozoa.</title>
        <authorList>
            <person name="Hillmann F."/>
            <person name="Forbes G."/>
            <person name="Novohradska S."/>
            <person name="Ferling I."/>
            <person name="Riege K."/>
            <person name="Groth M."/>
            <person name="Westermann M."/>
            <person name="Marz M."/>
            <person name="Spaller T."/>
            <person name="Winckler T."/>
            <person name="Schaap P."/>
            <person name="Glockner G."/>
        </authorList>
    </citation>
    <scope>NUCLEOTIDE SEQUENCE [LARGE SCALE GENOMIC DNA]</scope>
    <source>
        <strain evidence="3 4">Jena</strain>
    </source>
</reference>
<keyword evidence="1" id="KW-0472">Membrane</keyword>
<protein>
    <submittedName>
        <fullName evidence="3">Polymorphic membrane protein</fullName>
    </submittedName>
</protein>
<keyword evidence="1" id="KW-0812">Transmembrane</keyword>
<evidence type="ECO:0000313" key="3">
    <source>
        <dbReference type="EMBL" id="PRP84908.1"/>
    </source>
</evidence>
<evidence type="ECO:0000313" key="4">
    <source>
        <dbReference type="Proteomes" id="UP000241769"/>
    </source>
</evidence>
<proteinExistence type="predicted"/>
<evidence type="ECO:0000256" key="2">
    <source>
        <dbReference type="SAM" id="SignalP"/>
    </source>
</evidence>